<dbReference type="InterPro" id="IPR007696">
    <property type="entry name" value="DNA_mismatch_repair_MutS_core"/>
</dbReference>
<evidence type="ECO:0000256" key="7">
    <source>
        <dbReference type="HAMAP-Rule" id="MF_00096"/>
    </source>
</evidence>
<dbReference type="SMART" id="SM00534">
    <property type="entry name" value="MUTSac"/>
    <property type="match status" value="1"/>
</dbReference>
<keyword evidence="11" id="KW-1185">Reference proteome</keyword>
<dbReference type="InterPro" id="IPR036678">
    <property type="entry name" value="MutS_con_dom_sf"/>
</dbReference>
<dbReference type="InterPro" id="IPR036187">
    <property type="entry name" value="DNA_mismatch_repair_MutS_sf"/>
</dbReference>
<dbReference type="SMART" id="SM00533">
    <property type="entry name" value="MUTSd"/>
    <property type="match status" value="1"/>
</dbReference>
<evidence type="ECO:0000256" key="3">
    <source>
        <dbReference type="ARBA" id="ARBA00022763"/>
    </source>
</evidence>
<sequence>MESSDFEKLTPAMRHYVETKNENPDAFLFYRLGDFYELFFNDAIVVSDLLDLTLTKKSGGLDEKIPMCGVPYRVANQYIKRLVKMGHSVSICDQVEDPKQAKGLVKREVTKVVTPGTFIDEDEGEESRILTSIAREGKIVELAHCDYPAGKVYMDRKVCWDKRETESFLEKQFSLYRPAEILYDRAFSEKATIRKLAKRYDVLKNGEVSRDHRKILASYKELNREIDYDSVALANLLAYLEATQHRRQTHLHISAREDHDAVMDLSETTIRNLELVNNNHDNQKEHSLYAILDRCKTKMGSRYLRTSILRPLMDEKALNERYDRIDSLHGDRILFDDLQEQLAAIYDIDRLSIYIANETMTPKQIERLVKSLEAVQLIVRLLKKAENEAPLKIFDGVDLMEEISDQLREIFIDELPANYREQRFMAHGVDEELDRLFALSESGKQWILQLEEKEREASGIKNLRIKYNKILGYFFEVSKSYVDQAPEHFIRKQTLVGSERFFTEELKNREEEILHGKERALERQLELLEAIQKRIATKLPSIQHLSEAIQKLDVACALAEVAERYNYRRPRFNDGGVLFIKDGRHPVVERTMDEPYIPNDTYLDDEKVLLQIITGPNMAGKSTYMRQVALIQIMAQIGSFVPAEEANLPMVDQIFTRIGASDYLTRGQSTFMVEMTEVAEILRLATARSLILFDEVGRGTSTYDGLSIAWSIIEYIYKEVRAKTLFATHYFELTELENRYDGILNVTVATEEVDEEIRFLRKIIVGQSNYSFGIDVAKLAGVKEEVIERARNVLDHLESDGRGKAVESVRNDVVVADKGPDPLREKIRSIDINQTTPLEALMLLEALKEDADA</sequence>
<name>A0ABV1J6M9_9FIRM</name>
<dbReference type="Gene3D" id="3.40.1170.10">
    <property type="entry name" value="DNA repair protein MutS, domain I"/>
    <property type="match status" value="1"/>
</dbReference>
<dbReference type="Pfam" id="PF01624">
    <property type="entry name" value="MutS_I"/>
    <property type="match status" value="1"/>
</dbReference>
<dbReference type="EMBL" id="JBBNPS010000009">
    <property type="protein sequence ID" value="MEQ3353575.1"/>
    <property type="molecule type" value="Genomic_DNA"/>
</dbReference>
<keyword evidence="3 7" id="KW-0227">DNA damage</keyword>
<dbReference type="NCBIfam" id="TIGR01070">
    <property type="entry name" value="mutS1"/>
    <property type="match status" value="1"/>
</dbReference>
<dbReference type="InterPro" id="IPR016151">
    <property type="entry name" value="DNA_mismatch_repair_MutS_N"/>
</dbReference>
<dbReference type="PIRSF" id="PIRSF037677">
    <property type="entry name" value="DNA_mis_repair_Msh6"/>
    <property type="match status" value="1"/>
</dbReference>
<dbReference type="PANTHER" id="PTHR11361:SF34">
    <property type="entry name" value="DNA MISMATCH REPAIR PROTEIN MSH1, MITOCHONDRIAL"/>
    <property type="match status" value="1"/>
</dbReference>
<evidence type="ECO:0000313" key="10">
    <source>
        <dbReference type="EMBL" id="MEQ3353575.1"/>
    </source>
</evidence>
<evidence type="ECO:0000256" key="1">
    <source>
        <dbReference type="ARBA" id="ARBA00006271"/>
    </source>
</evidence>
<protein>
    <recommendedName>
        <fullName evidence="7 8">DNA mismatch repair protein MutS</fullName>
    </recommendedName>
</protein>
<dbReference type="PANTHER" id="PTHR11361">
    <property type="entry name" value="DNA MISMATCH REPAIR PROTEIN MUTS FAMILY MEMBER"/>
    <property type="match status" value="1"/>
</dbReference>
<comment type="function">
    <text evidence="7">This protein is involved in the repair of mismatches in DNA. It is possible that it carries out the mismatch recognition step. This protein has a weak ATPase activity.</text>
</comment>
<dbReference type="InterPro" id="IPR007861">
    <property type="entry name" value="DNA_mismatch_repair_MutS_clamp"/>
</dbReference>
<dbReference type="RefSeq" id="WP_349053873.1">
    <property type="nucleotide sequence ID" value="NZ_JBBNPS010000009.1"/>
</dbReference>
<reference evidence="10 11" key="1">
    <citation type="submission" date="2024-04" db="EMBL/GenBank/DDBJ databases">
        <title>Human intestinal bacterial collection.</title>
        <authorList>
            <person name="Pauvert C."/>
            <person name="Hitch T.C.A."/>
            <person name="Clavel T."/>
        </authorList>
    </citation>
    <scope>NUCLEOTIDE SEQUENCE [LARGE SCALE GENOMIC DNA]</scope>
    <source>
        <strain evidence="10 11">CLA-SR-H026</strain>
    </source>
</reference>
<comment type="caution">
    <text evidence="10">The sequence shown here is derived from an EMBL/GenBank/DDBJ whole genome shotgun (WGS) entry which is preliminary data.</text>
</comment>
<evidence type="ECO:0000256" key="4">
    <source>
        <dbReference type="ARBA" id="ARBA00022840"/>
    </source>
</evidence>
<evidence type="ECO:0000313" key="11">
    <source>
        <dbReference type="Proteomes" id="UP001481872"/>
    </source>
</evidence>
<evidence type="ECO:0000259" key="9">
    <source>
        <dbReference type="PROSITE" id="PS00486"/>
    </source>
</evidence>
<dbReference type="CDD" id="cd03284">
    <property type="entry name" value="ABC_MutS1"/>
    <property type="match status" value="1"/>
</dbReference>
<dbReference type="SUPFAM" id="SSF55271">
    <property type="entry name" value="DNA repair protein MutS, domain I"/>
    <property type="match status" value="1"/>
</dbReference>
<dbReference type="InterPro" id="IPR005748">
    <property type="entry name" value="DNA_mismatch_repair_MutS"/>
</dbReference>
<dbReference type="Proteomes" id="UP001481872">
    <property type="component" value="Unassembled WGS sequence"/>
</dbReference>
<evidence type="ECO:0000256" key="6">
    <source>
        <dbReference type="ARBA" id="ARBA00023204"/>
    </source>
</evidence>
<dbReference type="SUPFAM" id="SSF48334">
    <property type="entry name" value="DNA repair protein MutS, domain III"/>
    <property type="match status" value="1"/>
</dbReference>
<evidence type="ECO:0000256" key="5">
    <source>
        <dbReference type="ARBA" id="ARBA00023125"/>
    </source>
</evidence>
<dbReference type="InterPro" id="IPR045076">
    <property type="entry name" value="MutS"/>
</dbReference>
<dbReference type="SUPFAM" id="SSF53150">
    <property type="entry name" value="DNA repair protein MutS, domain II"/>
    <property type="match status" value="1"/>
</dbReference>
<dbReference type="HAMAP" id="MF_00096">
    <property type="entry name" value="MutS"/>
    <property type="match status" value="1"/>
</dbReference>
<keyword evidence="5 7" id="KW-0238">DNA-binding</keyword>
<keyword evidence="2 7" id="KW-0547">Nucleotide-binding</keyword>
<evidence type="ECO:0000256" key="2">
    <source>
        <dbReference type="ARBA" id="ARBA00022741"/>
    </source>
</evidence>
<organism evidence="10 11">
    <name type="scientific">Aedoeadaptatus acetigenes</name>
    <dbReference type="NCBI Taxonomy" id="2981723"/>
    <lineage>
        <taxon>Bacteria</taxon>
        <taxon>Bacillati</taxon>
        <taxon>Bacillota</taxon>
        <taxon>Tissierellia</taxon>
        <taxon>Tissierellales</taxon>
        <taxon>Peptoniphilaceae</taxon>
        <taxon>Aedoeadaptatus</taxon>
    </lineage>
</organism>
<dbReference type="NCBIfam" id="NF003810">
    <property type="entry name" value="PRK05399.1"/>
    <property type="match status" value="1"/>
</dbReference>
<dbReference type="Gene3D" id="3.40.50.300">
    <property type="entry name" value="P-loop containing nucleotide triphosphate hydrolases"/>
    <property type="match status" value="1"/>
</dbReference>
<dbReference type="SUPFAM" id="SSF52540">
    <property type="entry name" value="P-loop containing nucleoside triphosphate hydrolases"/>
    <property type="match status" value="1"/>
</dbReference>
<dbReference type="PROSITE" id="PS00486">
    <property type="entry name" value="DNA_MISMATCH_REPAIR_2"/>
    <property type="match status" value="1"/>
</dbReference>
<evidence type="ECO:0000256" key="8">
    <source>
        <dbReference type="NCBIfam" id="TIGR01070"/>
    </source>
</evidence>
<dbReference type="InterPro" id="IPR007695">
    <property type="entry name" value="DNA_mismatch_repair_MutS-lik_N"/>
</dbReference>
<dbReference type="Pfam" id="PF05192">
    <property type="entry name" value="MutS_III"/>
    <property type="match status" value="1"/>
</dbReference>
<dbReference type="Pfam" id="PF00488">
    <property type="entry name" value="MutS_V"/>
    <property type="match status" value="1"/>
</dbReference>
<accession>A0ABV1J6M9</accession>
<feature type="binding site" evidence="7">
    <location>
        <begin position="615"/>
        <end position="622"/>
    </location>
    <ligand>
        <name>ATP</name>
        <dbReference type="ChEBI" id="CHEBI:30616"/>
    </ligand>
</feature>
<dbReference type="Gene3D" id="1.10.1420.10">
    <property type="match status" value="2"/>
</dbReference>
<dbReference type="Pfam" id="PF05190">
    <property type="entry name" value="MutS_IV"/>
    <property type="match status" value="1"/>
</dbReference>
<gene>
    <name evidence="7 10" type="primary">mutS</name>
    <name evidence="10" type="ORF">AAA081_04570</name>
</gene>
<keyword evidence="4 7" id="KW-0067">ATP-binding</keyword>
<dbReference type="Gene3D" id="3.30.420.110">
    <property type="entry name" value="MutS, connector domain"/>
    <property type="match status" value="1"/>
</dbReference>
<keyword evidence="6 7" id="KW-0234">DNA repair</keyword>
<proteinExistence type="inferred from homology"/>
<dbReference type="InterPro" id="IPR017261">
    <property type="entry name" value="DNA_mismatch_repair_MutS/MSH"/>
</dbReference>
<comment type="similarity">
    <text evidence="1 7">Belongs to the DNA mismatch repair MutS family.</text>
</comment>
<feature type="domain" description="DNA mismatch repair proteins mutS family" evidence="9">
    <location>
        <begin position="689"/>
        <end position="705"/>
    </location>
</feature>
<dbReference type="InterPro" id="IPR027417">
    <property type="entry name" value="P-loop_NTPase"/>
</dbReference>
<dbReference type="InterPro" id="IPR000432">
    <property type="entry name" value="DNA_mismatch_repair_MutS_C"/>
</dbReference>